<accession>A0AAV3UIQ2</accession>
<sequence length="70" mass="7994">MDCPLSTSRSKSYLAAVGLSSERCYNGTLVCHQRDWQELRLTVCPVEKQRKPGVFQLGGHPFRFHSIEIE</sequence>
<comment type="caution">
    <text evidence="1">The sequence shown here is derived from an EMBL/GenBank/DDBJ whole genome shotgun (WGS) entry which is preliminary data.</text>
</comment>
<name>A0AAV3UIQ2_9EURY</name>
<organism evidence="1 2">
    <name type="scientific">Haladaptatus pallidirubidus</name>
    <dbReference type="NCBI Taxonomy" id="1008152"/>
    <lineage>
        <taxon>Archaea</taxon>
        <taxon>Methanobacteriati</taxon>
        <taxon>Methanobacteriota</taxon>
        <taxon>Stenosarchaea group</taxon>
        <taxon>Halobacteria</taxon>
        <taxon>Halobacteriales</taxon>
        <taxon>Haladaptataceae</taxon>
        <taxon>Haladaptatus</taxon>
    </lineage>
</organism>
<keyword evidence="2" id="KW-1185">Reference proteome</keyword>
<reference evidence="1 2" key="1">
    <citation type="journal article" date="2019" name="Int. J. Syst. Evol. Microbiol.">
        <title>The Global Catalogue of Microorganisms (GCM) 10K type strain sequencing project: providing services to taxonomists for standard genome sequencing and annotation.</title>
        <authorList>
            <consortium name="The Broad Institute Genomics Platform"/>
            <consortium name="The Broad Institute Genome Sequencing Center for Infectious Disease"/>
            <person name="Wu L."/>
            <person name="Ma J."/>
        </authorList>
    </citation>
    <scope>NUCLEOTIDE SEQUENCE [LARGE SCALE GENOMIC DNA]</scope>
    <source>
        <strain evidence="1 2">JCM 17504</strain>
    </source>
</reference>
<dbReference type="EMBL" id="BAABKX010000011">
    <property type="protein sequence ID" value="GAA5052165.1"/>
    <property type="molecule type" value="Genomic_DNA"/>
</dbReference>
<dbReference type="Proteomes" id="UP001501729">
    <property type="component" value="Unassembled WGS sequence"/>
</dbReference>
<dbReference type="AlphaFoldDB" id="A0AAV3UIQ2"/>
<evidence type="ECO:0000313" key="2">
    <source>
        <dbReference type="Proteomes" id="UP001501729"/>
    </source>
</evidence>
<protein>
    <submittedName>
        <fullName evidence="1">Uncharacterized protein</fullName>
    </submittedName>
</protein>
<proteinExistence type="predicted"/>
<evidence type="ECO:0000313" key="1">
    <source>
        <dbReference type="EMBL" id="GAA5052165.1"/>
    </source>
</evidence>
<gene>
    <name evidence="1" type="ORF">GCM10025751_28100</name>
</gene>